<keyword evidence="5" id="KW-0067">ATP-binding</keyword>
<dbReference type="InterPro" id="IPR014001">
    <property type="entry name" value="Helicase_ATP-bd"/>
</dbReference>
<dbReference type="Proteomes" id="UP000517523">
    <property type="component" value="Unassembled WGS sequence"/>
</dbReference>
<evidence type="ECO:0000256" key="4">
    <source>
        <dbReference type="ARBA" id="ARBA00022806"/>
    </source>
</evidence>
<evidence type="ECO:0000256" key="3">
    <source>
        <dbReference type="ARBA" id="ARBA00022801"/>
    </source>
</evidence>
<dbReference type="InterPro" id="IPR044742">
    <property type="entry name" value="DEAD/DEAH_RhlB"/>
</dbReference>
<dbReference type="InterPro" id="IPR001650">
    <property type="entry name" value="Helicase_C-like"/>
</dbReference>
<reference evidence="11 12" key="1">
    <citation type="submission" date="2020-08" db="EMBL/GenBank/DDBJ databases">
        <title>Genomic Encyclopedia of Type Strains, Phase III (KMG-III): the genomes of soil and plant-associated and newly described type strains.</title>
        <authorList>
            <person name="Whitman W."/>
        </authorList>
    </citation>
    <scope>NUCLEOTIDE SEQUENCE [LARGE SCALE GENOMIC DNA]</scope>
    <source>
        <strain evidence="11 12">CECT 5831</strain>
    </source>
</reference>
<feature type="compositionally biased region" description="Gly residues" evidence="7">
    <location>
        <begin position="491"/>
        <end position="504"/>
    </location>
</feature>
<keyword evidence="3 11" id="KW-0378">Hydrolase</keyword>
<evidence type="ECO:0000259" key="10">
    <source>
        <dbReference type="PROSITE" id="PS51195"/>
    </source>
</evidence>
<dbReference type="EMBL" id="JACHXJ010000005">
    <property type="protein sequence ID" value="MBB3130798.1"/>
    <property type="molecule type" value="Genomic_DNA"/>
</dbReference>
<sequence length="504" mass="54254">MKFSSLGVNESLVNTLRANGIAIPTPVQVETIPLLLAGSDVIARARTGTGKTLAFMLPMLQKIDPTQLYPQALVVAPTRELALQITEEARKLAAGTDIRILAVYGGQDVEKQLRKLEGGRQLIIGTPGRLLDHLRRGTLELGRVKMLVLDEADQMLHMGFLDEVETLIQALPYKRQTMLFSATMPAEVKRLAAAYTRDAEDVVIKGEKSPVPLDHIRQIVVEVTDRTKQEALFSMIDTYRPFLAIIFCRTKRRASALNEALLEKGYNSDELHGDLSQAKREAVMKRFREAKLQLLVATDVAARGLDVEGVTHVFNYDIPHDVESYIHRIGRTGRAGEKGMAITLAAPKDKGELARIEQHIQYNIERRRYDKGAGITAAGTKARAIHAEQGERGRGEGRPRRDDRPARAGGEGRGARGEAKRARGAYAGSEAGAGGASAGRSRTGAAGQRGGRSAGGGRGPAARADHGAPAGGSRGGRDAKRSGTGRPSAPGGRGRSAGGRGRRK</sequence>
<evidence type="ECO:0000256" key="1">
    <source>
        <dbReference type="ARBA" id="ARBA00012552"/>
    </source>
</evidence>
<dbReference type="InterPro" id="IPR050547">
    <property type="entry name" value="DEAD_box_RNA_helicases"/>
</dbReference>
<organism evidence="11 12">
    <name type="scientific">Paenibacillus rhizosphaerae</name>
    <dbReference type="NCBI Taxonomy" id="297318"/>
    <lineage>
        <taxon>Bacteria</taxon>
        <taxon>Bacillati</taxon>
        <taxon>Bacillota</taxon>
        <taxon>Bacilli</taxon>
        <taxon>Bacillales</taxon>
        <taxon>Paenibacillaceae</taxon>
        <taxon>Paenibacillus</taxon>
    </lineage>
</organism>
<evidence type="ECO:0000313" key="11">
    <source>
        <dbReference type="EMBL" id="MBB3130798.1"/>
    </source>
</evidence>
<proteinExistence type="predicted"/>
<feature type="domain" description="DEAD-box RNA helicase Q" evidence="10">
    <location>
        <begin position="1"/>
        <end position="29"/>
    </location>
</feature>
<dbReference type="InterPro" id="IPR014014">
    <property type="entry name" value="RNA_helicase_DEAD_Q_motif"/>
</dbReference>
<dbReference type="GO" id="GO:0005829">
    <property type="term" value="C:cytosol"/>
    <property type="evidence" value="ECO:0007669"/>
    <property type="project" value="TreeGrafter"/>
</dbReference>
<feature type="region of interest" description="Disordered" evidence="7">
    <location>
        <begin position="376"/>
        <end position="504"/>
    </location>
</feature>
<name>A0A839TZG9_9BACL</name>
<dbReference type="GO" id="GO:0009409">
    <property type="term" value="P:response to cold"/>
    <property type="evidence" value="ECO:0007669"/>
    <property type="project" value="TreeGrafter"/>
</dbReference>
<dbReference type="PANTHER" id="PTHR47963">
    <property type="entry name" value="DEAD-BOX ATP-DEPENDENT RNA HELICASE 47, MITOCHONDRIAL"/>
    <property type="match status" value="1"/>
</dbReference>
<dbReference type="InterPro" id="IPR027417">
    <property type="entry name" value="P-loop_NTPase"/>
</dbReference>
<dbReference type="GO" id="GO:0016787">
    <property type="term" value="F:hydrolase activity"/>
    <property type="evidence" value="ECO:0007669"/>
    <property type="project" value="UniProtKB-KW"/>
</dbReference>
<dbReference type="SMART" id="SM00490">
    <property type="entry name" value="HELICc"/>
    <property type="match status" value="1"/>
</dbReference>
<dbReference type="AlphaFoldDB" id="A0A839TZG9"/>
<dbReference type="PROSITE" id="PS51194">
    <property type="entry name" value="HELICASE_CTER"/>
    <property type="match status" value="1"/>
</dbReference>
<dbReference type="PROSITE" id="PS51195">
    <property type="entry name" value="Q_MOTIF"/>
    <property type="match status" value="1"/>
</dbReference>
<dbReference type="PROSITE" id="PS51192">
    <property type="entry name" value="HELICASE_ATP_BIND_1"/>
    <property type="match status" value="1"/>
</dbReference>
<accession>A0A839TZG9</accession>
<evidence type="ECO:0000259" key="9">
    <source>
        <dbReference type="PROSITE" id="PS51194"/>
    </source>
</evidence>
<feature type="domain" description="Helicase ATP-binding" evidence="8">
    <location>
        <begin position="32"/>
        <end position="202"/>
    </location>
</feature>
<evidence type="ECO:0000256" key="6">
    <source>
        <dbReference type="PROSITE-ProRule" id="PRU00552"/>
    </source>
</evidence>
<dbReference type="GO" id="GO:0005524">
    <property type="term" value="F:ATP binding"/>
    <property type="evidence" value="ECO:0007669"/>
    <property type="project" value="UniProtKB-KW"/>
</dbReference>
<evidence type="ECO:0000256" key="7">
    <source>
        <dbReference type="SAM" id="MobiDB-lite"/>
    </source>
</evidence>
<evidence type="ECO:0000313" key="12">
    <source>
        <dbReference type="Proteomes" id="UP000517523"/>
    </source>
</evidence>
<dbReference type="SMART" id="SM00487">
    <property type="entry name" value="DEXDc"/>
    <property type="match status" value="1"/>
</dbReference>
<protein>
    <recommendedName>
        <fullName evidence="1">RNA helicase</fullName>
        <ecNumber evidence="1">3.6.4.13</ecNumber>
    </recommendedName>
</protein>
<dbReference type="Gene3D" id="3.40.50.300">
    <property type="entry name" value="P-loop containing nucleotide triphosphate hydrolases"/>
    <property type="match status" value="2"/>
</dbReference>
<dbReference type="EC" id="3.6.4.13" evidence="1"/>
<gene>
    <name evidence="11" type="ORF">FHS19_005517</name>
</gene>
<dbReference type="SUPFAM" id="SSF52540">
    <property type="entry name" value="P-loop containing nucleoside triphosphate hydrolases"/>
    <property type="match status" value="1"/>
</dbReference>
<feature type="domain" description="Helicase C-terminal" evidence="9">
    <location>
        <begin position="215"/>
        <end position="375"/>
    </location>
</feature>
<dbReference type="Pfam" id="PF00271">
    <property type="entry name" value="Helicase_C"/>
    <property type="match status" value="1"/>
</dbReference>
<evidence type="ECO:0000256" key="5">
    <source>
        <dbReference type="ARBA" id="ARBA00022840"/>
    </source>
</evidence>
<feature type="compositionally biased region" description="Basic and acidic residues" evidence="7">
    <location>
        <begin position="385"/>
        <end position="406"/>
    </location>
</feature>
<dbReference type="GO" id="GO:0003724">
    <property type="term" value="F:RNA helicase activity"/>
    <property type="evidence" value="ECO:0007669"/>
    <property type="project" value="UniProtKB-EC"/>
</dbReference>
<evidence type="ECO:0000259" key="8">
    <source>
        <dbReference type="PROSITE" id="PS51192"/>
    </source>
</evidence>
<dbReference type="CDD" id="cd00268">
    <property type="entry name" value="DEADc"/>
    <property type="match status" value="1"/>
</dbReference>
<keyword evidence="4 11" id="KW-0347">Helicase</keyword>
<feature type="short sequence motif" description="Q motif" evidence="6">
    <location>
        <begin position="1"/>
        <end position="29"/>
    </location>
</feature>
<evidence type="ECO:0000256" key="2">
    <source>
        <dbReference type="ARBA" id="ARBA00022741"/>
    </source>
</evidence>
<dbReference type="InterPro" id="IPR011545">
    <property type="entry name" value="DEAD/DEAH_box_helicase_dom"/>
</dbReference>
<keyword evidence="2" id="KW-0547">Nucleotide-binding</keyword>
<dbReference type="GO" id="GO:0033592">
    <property type="term" value="F:RNA strand annealing activity"/>
    <property type="evidence" value="ECO:0007669"/>
    <property type="project" value="TreeGrafter"/>
</dbReference>
<comment type="caution">
    <text evidence="11">The sequence shown here is derived from an EMBL/GenBank/DDBJ whole genome shotgun (WGS) entry which is preliminary data.</text>
</comment>
<feature type="compositionally biased region" description="Gly residues" evidence="7">
    <location>
        <begin position="447"/>
        <end position="459"/>
    </location>
</feature>
<dbReference type="GO" id="GO:0005840">
    <property type="term" value="C:ribosome"/>
    <property type="evidence" value="ECO:0007669"/>
    <property type="project" value="TreeGrafter"/>
</dbReference>
<dbReference type="CDD" id="cd18787">
    <property type="entry name" value="SF2_C_DEAD"/>
    <property type="match status" value="1"/>
</dbReference>
<dbReference type="Pfam" id="PF00270">
    <property type="entry name" value="DEAD"/>
    <property type="match status" value="1"/>
</dbReference>
<dbReference type="PANTHER" id="PTHR47963:SF8">
    <property type="entry name" value="ATP-DEPENDENT RNA HELICASE DEAD"/>
    <property type="match status" value="1"/>
</dbReference>